<reference evidence="3 4" key="1">
    <citation type="submission" date="2015-01" db="EMBL/GenBank/DDBJ databases">
        <authorList>
            <person name="MANFREDI Pablo"/>
        </authorList>
    </citation>
    <scope>NUCLEOTIDE SEQUENCE [LARGE SCALE GENOMIC DNA]</scope>
    <source>
        <strain evidence="3 4">CcD38</strain>
    </source>
</reference>
<organism evidence="3 4">
    <name type="scientific">Capnocytophaga canis</name>
    <dbReference type="NCBI Taxonomy" id="1848903"/>
    <lineage>
        <taxon>Bacteria</taxon>
        <taxon>Pseudomonadati</taxon>
        <taxon>Bacteroidota</taxon>
        <taxon>Flavobacteriia</taxon>
        <taxon>Flavobacteriales</taxon>
        <taxon>Flavobacteriaceae</taxon>
        <taxon>Capnocytophaga</taxon>
    </lineage>
</organism>
<feature type="domain" description="DUF3298" evidence="1">
    <location>
        <begin position="166"/>
        <end position="237"/>
    </location>
</feature>
<dbReference type="Pfam" id="PF13739">
    <property type="entry name" value="PdaC"/>
    <property type="match status" value="1"/>
</dbReference>
<name>A0A0B7I189_9FLAO</name>
<dbReference type="Gene3D" id="3.90.640.20">
    <property type="entry name" value="Heat-shock cognate protein, ATPase"/>
    <property type="match status" value="1"/>
</dbReference>
<dbReference type="GeneID" id="97263723"/>
<keyword evidence="4" id="KW-1185">Reference proteome</keyword>
<dbReference type="Pfam" id="PF11738">
    <property type="entry name" value="DUF3298"/>
    <property type="match status" value="1"/>
</dbReference>
<feature type="domain" description="Deacetylase PdaC" evidence="2">
    <location>
        <begin position="35"/>
        <end position="139"/>
    </location>
</feature>
<dbReference type="Proteomes" id="UP000045051">
    <property type="component" value="Unassembled WGS sequence"/>
</dbReference>
<evidence type="ECO:0000313" key="3">
    <source>
        <dbReference type="EMBL" id="CEN45299.1"/>
    </source>
</evidence>
<dbReference type="InterPro" id="IPR037126">
    <property type="entry name" value="PdaC/RsiV-like_sf"/>
</dbReference>
<evidence type="ECO:0000259" key="1">
    <source>
        <dbReference type="Pfam" id="PF11738"/>
    </source>
</evidence>
<sequence>MKKYIAIILGILLTACSSEPKFTEKVIEHTNENCMDNCLSVTINYLVCKKPTAFADFFNREIEEQVINFLLSNQIDSLATNVSSVSEAVKLFVDDYNKLHEHFPDIPAFELNLSDSISFQNKKIISLVSDRYAYTGGAHELLTTIFLNFDIETKTLIANENLFSDIEKVSEIAEIHFNEQRKIVSATNPTENDFWFDDNKFTFPENIGFTKEYLILLYNPYEIASYVNGAFQVKIPIEEVKPYLNIGDL</sequence>
<gene>
    <name evidence="3" type="ORF">CCAND38_230058</name>
</gene>
<dbReference type="Gene3D" id="3.30.565.40">
    <property type="entry name" value="Fervidobacterium nodosum Rt17-B1 like"/>
    <property type="match status" value="1"/>
</dbReference>
<dbReference type="PROSITE" id="PS51257">
    <property type="entry name" value="PROKAR_LIPOPROTEIN"/>
    <property type="match status" value="1"/>
</dbReference>
<protein>
    <recommendedName>
        <fullName evidence="5">DUF3298 domain-containing protein</fullName>
    </recommendedName>
</protein>
<evidence type="ECO:0008006" key="5">
    <source>
        <dbReference type="Google" id="ProtNLM"/>
    </source>
</evidence>
<accession>A0A0B7I189</accession>
<dbReference type="EMBL" id="CDOI01000133">
    <property type="protein sequence ID" value="CEN45299.1"/>
    <property type="molecule type" value="Genomic_DNA"/>
</dbReference>
<evidence type="ECO:0000313" key="4">
    <source>
        <dbReference type="Proteomes" id="UP000045051"/>
    </source>
</evidence>
<dbReference type="RefSeq" id="WP_042343977.1">
    <property type="nucleotide sequence ID" value="NZ_CDOH01000116.1"/>
</dbReference>
<evidence type="ECO:0000259" key="2">
    <source>
        <dbReference type="Pfam" id="PF13739"/>
    </source>
</evidence>
<dbReference type="InterPro" id="IPR021729">
    <property type="entry name" value="DUF3298"/>
</dbReference>
<proteinExistence type="predicted"/>
<dbReference type="InterPro" id="IPR025303">
    <property type="entry name" value="PdaC"/>
</dbReference>
<dbReference type="AlphaFoldDB" id="A0A0B7I189"/>